<dbReference type="RefSeq" id="WP_085783754.1">
    <property type="nucleotide sequence ID" value="NZ_CP008743.1"/>
</dbReference>
<feature type="domain" description="VOC" evidence="1">
    <location>
        <begin position="1"/>
        <end position="128"/>
    </location>
</feature>
<protein>
    <recommendedName>
        <fullName evidence="1">VOC domain-containing protein</fullName>
    </recommendedName>
</protein>
<dbReference type="OrthoDB" id="9807407at2"/>
<dbReference type="InterPro" id="IPR029068">
    <property type="entry name" value="Glyas_Bleomycin-R_OHBP_Dase"/>
</dbReference>
<dbReference type="InterPro" id="IPR037523">
    <property type="entry name" value="VOC_core"/>
</dbReference>
<name>A0A1W6N3N3_9PROT</name>
<dbReference type="STRING" id="1414854.GQ61_02405"/>
<dbReference type="PANTHER" id="PTHR35006">
    <property type="entry name" value="GLYOXALASE FAMILY PROTEIN (AFU_ORTHOLOGUE AFUA_5G14830)"/>
    <property type="match status" value="1"/>
</dbReference>
<dbReference type="KEGG" id="naf:GQ61_02405"/>
<dbReference type="EMBL" id="CP008743">
    <property type="protein sequence ID" value="ARN84368.1"/>
    <property type="molecule type" value="Genomic_DNA"/>
</dbReference>
<dbReference type="Gene3D" id="3.10.180.10">
    <property type="entry name" value="2,3-Dihydroxybiphenyl 1,2-Dioxygenase, domain 1"/>
    <property type="match status" value="1"/>
</dbReference>
<dbReference type="CDD" id="cd07262">
    <property type="entry name" value="VOC_like"/>
    <property type="match status" value="1"/>
</dbReference>
<reference evidence="2 3" key="1">
    <citation type="submission" date="2014-06" db="EMBL/GenBank/DDBJ databases">
        <title>The genome of the endonuclear symbiont Nucleicultrix amoebiphila.</title>
        <authorList>
            <person name="Schulz F."/>
            <person name="Horn M."/>
        </authorList>
    </citation>
    <scope>NUCLEOTIDE SEQUENCE [LARGE SCALE GENOMIC DNA]</scope>
    <source>
        <strain evidence="2 3">FS5</strain>
    </source>
</reference>
<organism evidence="2 3">
    <name type="scientific">Candidatus Nucleicultrix amoebiphila FS5</name>
    <dbReference type="NCBI Taxonomy" id="1414854"/>
    <lineage>
        <taxon>Bacteria</taxon>
        <taxon>Pseudomonadati</taxon>
        <taxon>Pseudomonadota</taxon>
        <taxon>Alphaproteobacteria</taxon>
        <taxon>Holosporales</taxon>
        <taxon>Candidatus Nucleicultricaceae</taxon>
        <taxon>Candidatus Nucleicultrix</taxon>
    </lineage>
</organism>
<evidence type="ECO:0000259" key="1">
    <source>
        <dbReference type="PROSITE" id="PS51819"/>
    </source>
</evidence>
<evidence type="ECO:0000313" key="2">
    <source>
        <dbReference type="EMBL" id="ARN84368.1"/>
    </source>
</evidence>
<dbReference type="PROSITE" id="PS51819">
    <property type="entry name" value="VOC"/>
    <property type="match status" value="1"/>
</dbReference>
<gene>
    <name evidence="2" type="ORF">GQ61_02405</name>
</gene>
<dbReference type="SUPFAM" id="SSF54593">
    <property type="entry name" value="Glyoxalase/Bleomycin resistance protein/Dihydroxybiphenyl dioxygenase"/>
    <property type="match status" value="1"/>
</dbReference>
<dbReference type="PANTHER" id="PTHR35006:SF2">
    <property type="entry name" value="GLYOXALASE FAMILY PROTEIN (AFU_ORTHOLOGUE AFUA_5G14830)"/>
    <property type="match status" value="1"/>
</dbReference>
<dbReference type="Proteomes" id="UP000237351">
    <property type="component" value="Chromosome"/>
</dbReference>
<evidence type="ECO:0000313" key="3">
    <source>
        <dbReference type="Proteomes" id="UP000237351"/>
    </source>
</evidence>
<keyword evidence="3" id="KW-1185">Reference proteome</keyword>
<sequence length="133" mass="15131">MIDHASFSVNNFSESLNFYDKTLKLIGYERLMTFDTEDVQAAGYGKNNKPDFWISPQGSPEEQIGQARGVHLAFQAPDVLSIKRWYNKCLELGGLDNGAPGPRPEYHEGYYAAFIIDPNGWRIEAVIHDYKEK</sequence>
<accession>A0A1W6N3N3</accession>
<dbReference type="InterPro" id="IPR004360">
    <property type="entry name" value="Glyas_Fos-R_dOase_dom"/>
</dbReference>
<dbReference type="Pfam" id="PF00903">
    <property type="entry name" value="Glyoxalase"/>
    <property type="match status" value="1"/>
</dbReference>
<dbReference type="AlphaFoldDB" id="A0A1W6N3N3"/>
<proteinExistence type="predicted"/>